<organism evidence="1">
    <name type="scientific">Hexamita inflata</name>
    <dbReference type="NCBI Taxonomy" id="28002"/>
    <lineage>
        <taxon>Eukaryota</taxon>
        <taxon>Metamonada</taxon>
        <taxon>Diplomonadida</taxon>
        <taxon>Hexamitidae</taxon>
        <taxon>Hexamitinae</taxon>
        <taxon>Hexamita</taxon>
    </lineage>
</organism>
<protein>
    <submittedName>
        <fullName evidence="1">Leucine-rich repeat domain superfamily</fullName>
    </submittedName>
    <submittedName>
        <fullName evidence="2">Leucine-rich_repeat domain superfamily</fullName>
    </submittedName>
</protein>
<name>A0AA86NNK6_9EUKA</name>
<gene>
    <name evidence="1" type="ORF">HINF_LOCUS11292</name>
    <name evidence="2" type="ORF">HINF_LOCUS72891</name>
</gene>
<keyword evidence="3" id="KW-1185">Reference proteome</keyword>
<reference evidence="2 3" key="2">
    <citation type="submission" date="2024-07" db="EMBL/GenBank/DDBJ databases">
        <authorList>
            <person name="Akdeniz Z."/>
        </authorList>
    </citation>
    <scope>NUCLEOTIDE SEQUENCE [LARGE SCALE GENOMIC DNA]</scope>
</reference>
<dbReference type="EMBL" id="CAXDID020000586">
    <property type="protein sequence ID" value="CAL6104666.1"/>
    <property type="molecule type" value="Genomic_DNA"/>
</dbReference>
<proteinExistence type="predicted"/>
<accession>A0AA86NNK6</accession>
<sequence>MKAKYQNSVNYNHFSYGPRLDISSDQDLYVLRFISELGVTDLRLTNCQNAHLLRVPANLRRLIHYPSGMKTAKGLERLVDLEYLDIEDAQIVELNIRGLMELTHIWVHKNQIMDLSAAEYLKAKECCQSNYSIGSQTQPSQEEIDQARLW</sequence>
<dbReference type="Proteomes" id="UP001642409">
    <property type="component" value="Unassembled WGS sequence"/>
</dbReference>
<evidence type="ECO:0000313" key="1">
    <source>
        <dbReference type="EMBL" id="CAI9923647.1"/>
    </source>
</evidence>
<dbReference type="InterPro" id="IPR032675">
    <property type="entry name" value="LRR_dom_sf"/>
</dbReference>
<dbReference type="Gene3D" id="3.80.10.10">
    <property type="entry name" value="Ribonuclease Inhibitor"/>
    <property type="match status" value="1"/>
</dbReference>
<reference evidence="1" key="1">
    <citation type="submission" date="2023-06" db="EMBL/GenBank/DDBJ databases">
        <authorList>
            <person name="Kurt Z."/>
        </authorList>
    </citation>
    <scope>NUCLEOTIDE SEQUENCE</scope>
</reference>
<evidence type="ECO:0000313" key="3">
    <source>
        <dbReference type="Proteomes" id="UP001642409"/>
    </source>
</evidence>
<dbReference type="EMBL" id="CATOUU010000291">
    <property type="protein sequence ID" value="CAI9923647.1"/>
    <property type="molecule type" value="Genomic_DNA"/>
</dbReference>
<comment type="caution">
    <text evidence="1">The sequence shown here is derived from an EMBL/GenBank/DDBJ whole genome shotgun (WGS) entry which is preliminary data.</text>
</comment>
<dbReference type="AlphaFoldDB" id="A0AA86NNK6"/>
<dbReference type="SUPFAM" id="SSF52058">
    <property type="entry name" value="L domain-like"/>
    <property type="match status" value="1"/>
</dbReference>
<evidence type="ECO:0000313" key="2">
    <source>
        <dbReference type="EMBL" id="CAL6104666.1"/>
    </source>
</evidence>